<reference evidence="1" key="1">
    <citation type="submission" date="2014-11" db="EMBL/GenBank/DDBJ databases">
        <authorList>
            <person name="Amaro Gonzalez C."/>
        </authorList>
    </citation>
    <scope>NUCLEOTIDE SEQUENCE</scope>
</reference>
<name>A0A0E9TXD2_ANGAN</name>
<reference evidence="1" key="2">
    <citation type="journal article" date="2015" name="Fish Shellfish Immunol.">
        <title>Early steps in the European eel (Anguilla anguilla)-Vibrio vulnificus interaction in the gills: Role of the RtxA13 toxin.</title>
        <authorList>
            <person name="Callol A."/>
            <person name="Pajuelo D."/>
            <person name="Ebbesson L."/>
            <person name="Teles M."/>
            <person name="MacKenzie S."/>
            <person name="Amaro C."/>
        </authorList>
    </citation>
    <scope>NUCLEOTIDE SEQUENCE</scope>
</reference>
<protein>
    <submittedName>
        <fullName evidence="1">Uncharacterized protein</fullName>
    </submittedName>
</protein>
<organism evidence="1">
    <name type="scientific">Anguilla anguilla</name>
    <name type="common">European freshwater eel</name>
    <name type="synonym">Muraena anguilla</name>
    <dbReference type="NCBI Taxonomy" id="7936"/>
    <lineage>
        <taxon>Eukaryota</taxon>
        <taxon>Metazoa</taxon>
        <taxon>Chordata</taxon>
        <taxon>Craniata</taxon>
        <taxon>Vertebrata</taxon>
        <taxon>Euteleostomi</taxon>
        <taxon>Actinopterygii</taxon>
        <taxon>Neopterygii</taxon>
        <taxon>Teleostei</taxon>
        <taxon>Anguilliformes</taxon>
        <taxon>Anguillidae</taxon>
        <taxon>Anguilla</taxon>
    </lineage>
</organism>
<evidence type="ECO:0000313" key="1">
    <source>
        <dbReference type="EMBL" id="JAH57388.1"/>
    </source>
</evidence>
<sequence length="19" mass="2156">MSEMQIILINCQGHSILPK</sequence>
<dbReference type="EMBL" id="GBXM01051189">
    <property type="protein sequence ID" value="JAH57388.1"/>
    <property type="molecule type" value="Transcribed_RNA"/>
</dbReference>
<dbReference type="AlphaFoldDB" id="A0A0E9TXD2"/>
<proteinExistence type="predicted"/>
<accession>A0A0E9TXD2</accession>